<dbReference type="GO" id="GO:0009507">
    <property type="term" value="C:chloroplast"/>
    <property type="evidence" value="ECO:0007669"/>
    <property type="project" value="TreeGrafter"/>
</dbReference>
<dbReference type="EMBL" id="VIEB01001605">
    <property type="protein sequence ID" value="TQD71157.1"/>
    <property type="molecule type" value="Genomic_DNA"/>
</dbReference>
<feature type="repeat" description="PPR" evidence="3">
    <location>
        <begin position="193"/>
        <end position="227"/>
    </location>
</feature>
<dbReference type="PANTHER" id="PTHR47936:SF1">
    <property type="entry name" value="PENTATRICOPEPTIDE REPEAT-CONTAINING PROTEIN GUN1, CHLOROPLASTIC"/>
    <property type="match status" value="1"/>
</dbReference>
<feature type="repeat" description="PPR" evidence="3">
    <location>
        <begin position="407"/>
        <end position="441"/>
    </location>
</feature>
<feature type="repeat" description="PPR" evidence="3">
    <location>
        <begin position="337"/>
        <end position="371"/>
    </location>
</feature>
<dbReference type="GO" id="GO:0031930">
    <property type="term" value="P:mitochondria-nucleus signaling pathway"/>
    <property type="evidence" value="ECO:0007669"/>
    <property type="project" value="TreeGrafter"/>
</dbReference>
<comment type="caution">
    <text evidence="4">The sequence shown here is derived from an EMBL/GenBank/DDBJ whole genome shotgun (WGS) entry which is preliminary data.</text>
</comment>
<keyword evidence="2" id="KW-0677">Repeat</keyword>
<dbReference type="NCBIfam" id="TIGR00756">
    <property type="entry name" value="PPR"/>
    <property type="match status" value="5"/>
</dbReference>
<dbReference type="Pfam" id="PF13041">
    <property type="entry name" value="PPR_2"/>
    <property type="match status" value="1"/>
</dbReference>
<feature type="repeat" description="PPR" evidence="3">
    <location>
        <begin position="231"/>
        <end position="265"/>
    </location>
</feature>
<gene>
    <name evidence="4" type="ORF">C1H46_043313</name>
</gene>
<dbReference type="Pfam" id="PF12854">
    <property type="entry name" value="PPR_1"/>
    <property type="match status" value="1"/>
</dbReference>
<dbReference type="GO" id="GO:0010019">
    <property type="term" value="P:chloroplast-nucleus signaling pathway"/>
    <property type="evidence" value="ECO:0007669"/>
    <property type="project" value="TreeGrafter"/>
</dbReference>
<reference evidence="4 5" key="1">
    <citation type="journal article" date="2019" name="G3 (Bethesda)">
        <title>Sequencing of a Wild Apple (Malus baccata) Genome Unravels the Differences Between Cultivated and Wild Apple Species Regarding Disease Resistance and Cold Tolerance.</title>
        <authorList>
            <person name="Chen X."/>
        </authorList>
    </citation>
    <scope>NUCLEOTIDE SEQUENCE [LARGE SCALE GENOMIC DNA]</scope>
    <source>
        <strain evidence="5">cv. Shandingzi</strain>
        <tissue evidence="4">Leaves</tissue>
    </source>
</reference>
<dbReference type="InterPro" id="IPR011990">
    <property type="entry name" value="TPR-like_helical_dom_sf"/>
</dbReference>
<dbReference type="InterPro" id="IPR002885">
    <property type="entry name" value="PPR_rpt"/>
</dbReference>
<dbReference type="PROSITE" id="PS51375">
    <property type="entry name" value="PPR"/>
    <property type="match status" value="6"/>
</dbReference>
<name>A0A540KAA3_MALBA</name>
<evidence type="ECO:0008006" key="6">
    <source>
        <dbReference type="Google" id="ProtNLM"/>
    </source>
</evidence>
<accession>A0A540KAA3</accession>
<dbReference type="PANTHER" id="PTHR47936">
    <property type="entry name" value="PPR_LONG DOMAIN-CONTAINING PROTEIN"/>
    <property type="match status" value="1"/>
</dbReference>
<dbReference type="Pfam" id="PF01535">
    <property type="entry name" value="PPR"/>
    <property type="match status" value="4"/>
</dbReference>
<dbReference type="Proteomes" id="UP000315295">
    <property type="component" value="Unassembled WGS sequence"/>
</dbReference>
<evidence type="ECO:0000256" key="3">
    <source>
        <dbReference type="PROSITE-ProRule" id="PRU00708"/>
    </source>
</evidence>
<dbReference type="Gene3D" id="1.25.40.10">
    <property type="entry name" value="Tetratricopeptide repeat domain"/>
    <property type="match status" value="4"/>
</dbReference>
<sequence length="577" mass="65286">MSIASSAATSADWSSARVISSKNPHKFNFIASFKTNLFSSNLPTSSYSNLRVFNVNSTNFPVVELDIKSQKSPEECPAPSPDADDLNNLLCRLFQNPQTEDYAYAEYEKVRKKAEFRPNKSTLEQLISHLIRSKKWARKFKIVRTLLDVFSEHGNDVAVPAFDSAMRGYNELHMFKSTISVFERMESDGIAANSGCYCRIMEAYLKKGDCRKVVELFEELKSRELDLAPFSTQIYGILCESLCKLGRPFEALETFRSVTKSGVPLDSSKIYSRPICSFASIREVEVAEELFEEGESKKMLKDPNLFLRMISMYVEEGLTEKTLGVVKAMKGANIRVSDNICCAVVSGFSRKNRLLTAVKVFEELVSMGCQPGQVTYASIINVYCRLGLHSKAEKVFEEMEEKGFGKCVVAYSSMVVMYGKTGRPRDAMRLVAKMKERGCKPNVWIYNSLMDMHGRDKNLRQVSKIWTEMKRRKIAPDKVSYTTIIGAYNKAGEYVMCMKYYHEFRVHGGVLDKALTGMMVGIFSKTGRIDELVKLLRDMKVEGAELDGRLYRSTLKALTDSGLEMQVKWLQGSFKVT</sequence>
<feature type="repeat" description="PPR" evidence="3">
    <location>
        <begin position="442"/>
        <end position="476"/>
    </location>
</feature>
<dbReference type="STRING" id="106549.A0A540KAA3"/>
<evidence type="ECO:0000313" key="5">
    <source>
        <dbReference type="Proteomes" id="UP000315295"/>
    </source>
</evidence>
<dbReference type="AlphaFoldDB" id="A0A540KAA3"/>
<evidence type="ECO:0000313" key="4">
    <source>
        <dbReference type="EMBL" id="TQD71157.1"/>
    </source>
</evidence>
<comment type="similarity">
    <text evidence="1">Belongs to the PPR family. P subfamily.</text>
</comment>
<keyword evidence="5" id="KW-1185">Reference proteome</keyword>
<evidence type="ECO:0000256" key="1">
    <source>
        <dbReference type="ARBA" id="ARBA00007626"/>
    </source>
</evidence>
<evidence type="ECO:0000256" key="2">
    <source>
        <dbReference type="ARBA" id="ARBA00022737"/>
    </source>
</evidence>
<protein>
    <recommendedName>
        <fullName evidence="6">Pentacotripeptide-repeat region of PRORP domain-containing protein</fullName>
    </recommendedName>
</protein>
<organism evidence="4 5">
    <name type="scientific">Malus baccata</name>
    <name type="common">Siberian crab apple</name>
    <name type="synonym">Pyrus baccata</name>
    <dbReference type="NCBI Taxonomy" id="106549"/>
    <lineage>
        <taxon>Eukaryota</taxon>
        <taxon>Viridiplantae</taxon>
        <taxon>Streptophyta</taxon>
        <taxon>Embryophyta</taxon>
        <taxon>Tracheophyta</taxon>
        <taxon>Spermatophyta</taxon>
        <taxon>Magnoliopsida</taxon>
        <taxon>eudicotyledons</taxon>
        <taxon>Gunneridae</taxon>
        <taxon>Pentapetalae</taxon>
        <taxon>rosids</taxon>
        <taxon>fabids</taxon>
        <taxon>Rosales</taxon>
        <taxon>Rosaceae</taxon>
        <taxon>Amygdaloideae</taxon>
        <taxon>Maleae</taxon>
        <taxon>Malus</taxon>
    </lineage>
</organism>
<proteinExistence type="inferred from homology"/>
<feature type="repeat" description="PPR" evidence="3">
    <location>
        <begin position="372"/>
        <end position="406"/>
    </location>
</feature>